<comment type="caution">
    <text evidence="2">The sequence shown here is derived from an EMBL/GenBank/DDBJ whole genome shotgun (WGS) entry which is preliminary data.</text>
</comment>
<keyword evidence="1" id="KW-0732">Signal</keyword>
<feature type="chain" id="PRO_5035946074" description="Secreted protein" evidence="1">
    <location>
        <begin position="27"/>
        <end position="86"/>
    </location>
</feature>
<feature type="signal peptide" evidence="1">
    <location>
        <begin position="1"/>
        <end position="26"/>
    </location>
</feature>
<gene>
    <name evidence="2" type="ORF">KP509_17G064800</name>
</gene>
<evidence type="ECO:0008006" key="4">
    <source>
        <dbReference type="Google" id="ProtNLM"/>
    </source>
</evidence>
<name>A0A8T2SUT9_CERRI</name>
<sequence length="86" mass="9778">MATTVFCGSSIIANLSLSLSIQFCCGAHQYAFDYLCPLSSLSLSLRFFRARIHLSVYRLPPMNLSLRIQVHMRRQSHVSTSLFRPL</sequence>
<keyword evidence="3" id="KW-1185">Reference proteome</keyword>
<evidence type="ECO:0000256" key="1">
    <source>
        <dbReference type="SAM" id="SignalP"/>
    </source>
</evidence>
<dbReference type="EMBL" id="CM035422">
    <property type="protein sequence ID" value="KAH7373608.1"/>
    <property type="molecule type" value="Genomic_DNA"/>
</dbReference>
<organism evidence="2 3">
    <name type="scientific">Ceratopteris richardii</name>
    <name type="common">Triangle waterfern</name>
    <dbReference type="NCBI Taxonomy" id="49495"/>
    <lineage>
        <taxon>Eukaryota</taxon>
        <taxon>Viridiplantae</taxon>
        <taxon>Streptophyta</taxon>
        <taxon>Embryophyta</taxon>
        <taxon>Tracheophyta</taxon>
        <taxon>Polypodiopsida</taxon>
        <taxon>Polypodiidae</taxon>
        <taxon>Polypodiales</taxon>
        <taxon>Pteridineae</taxon>
        <taxon>Pteridaceae</taxon>
        <taxon>Parkerioideae</taxon>
        <taxon>Ceratopteris</taxon>
    </lineage>
</organism>
<accession>A0A8T2SUT9</accession>
<evidence type="ECO:0000313" key="3">
    <source>
        <dbReference type="Proteomes" id="UP000825935"/>
    </source>
</evidence>
<protein>
    <recommendedName>
        <fullName evidence="4">Secreted protein</fullName>
    </recommendedName>
</protein>
<dbReference type="AlphaFoldDB" id="A0A8T2SUT9"/>
<evidence type="ECO:0000313" key="2">
    <source>
        <dbReference type="EMBL" id="KAH7373608.1"/>
    </source>
</evidence>
<proteinExistence type="predicted"/>
<reference evidence="2" key="1">
    <citation type="submission" date="2021-08" db="EMBL/GenBank/DDBJ databases">
        <title>WGS assembly of Ceratopteris richardii.</title>
        <authorList>
            <person name="Marchant D.B."/>
            <person name="Chen G."/>
            <person name="Jenkins J."/>
            <person name="Shu S."/>
            <person name="Leebens-Mack J."/>
            <person name="Grimwood J."/>
            <person name="Schmutz J."/>
            <person name="Soltis P."/>
            <person name="Soltis D."/>
            <person name="Chen Z.-H."/>
        </authorList>
    </citation>
    <scope>NUCLEOTIDE SEQUENCE</scope>
    <source>
        <strain evidence="2">Whitten #5841</strain>
        <tissue evidence="2">Leaf</tissue>
    </source>
</reference>
<dbReference type="Proteomes" id="UP000825935">
    <property type="component" value="Chromosome 17"/>
</dbReference>